<evidence type="ECO:0000256" key="1">
    <source>
        <dbReference type="SAM" id="MobiDB-lite"/>
    </source>
</evidence>
<protein>
    <submittedName>
        <fullName evidence="2">Uncharacterized protein</fullName>
    </submittedName>
</protein>
<dbReference type="Proteomes" id="UP001140513">
    <property type="component" value="Unassembled WGS sequence"/>
</dbReference>
<keyword evidence="3" id="KW-1185">Reference proteome</keyword>
<feature type="region of interest" description="Disordered" evidence="1">
    <location>
        <begin position="354"/>
        <end position="497"/>
    </location>
</feature>
<dbReference type="AlphaFoldDB" id="A0A9W8XLV4"/>
<accession>A0A9W8XLV4</accession>
<dbReference type="OrthoDB" id="3686891at2759"/>
<evidence type="ECO:0000313" key="3">
    <source>
        <dbReference type="Proteomes" id="UP001140513"/>
    </source>
</evidence>
<feature type="region of interest" description="Disordered" evidence="1">
    <location>
        <begin position="1"/>
        <end position="28"/>
    </location>
</feature>
<dbReference type="GeneID" id="80911158"/>
<dbReference type="EMBL" id="JAPEUX010000005">
    <property type="protein sequence ID" value="KAJ4352280.1"/>
    <property type="molecule type" value="Genomic_DNA"/>
</dbReference>
<gene>
    <name evidence="2" type="ORF">N0V89_007628</name>
</gene>
<feature type="compositionally biased region" description="Polar residues" evidence="1">
    <location>
        <begin position="447"/>
        <end position="461"/>
    </location>
</feature>
<name>A0A9W8XLV4_9PLEO</name>
<evidence type="ECO:0000313" key="2">
    <source>
        <dbReference type="EMBL" id="KAJ4352280.1"/>
    </source>
</evidence>
<feature type="compositionally biased region" description="Polar residues" evidence="1">
    <location>
        <begin position="411"/>
        <end position="427"/>
    </location>
</feature>
<reference evidence="2" key="1">
    <citation type="submission" date="2022-10" db="EMBL/GenBank/DDBJ databases">
        <title>Tapping the CABI collections for fungal endophytes: first genome assemblies for Collariella, Neodidymelliopsis, Ascochyta clinopodiicola, Didymella pomorum, Didymosphaeria variabile, Neocosmospora piperis and Neocucurbitaria cava.</title>
        <authorList>
            <person name="Hill R."/>
        </authorList>
    </citation>
    <scope>NUCLEOTIDE SEQUENCE</scope>
    <source>
        <strain evidence="2">IMI 356815</strain>
    </source>
</reference>
<feature type="compositionally biased region" description="Basic residues" evidence="1">
    <location>
        <begin position="378"/>
        <end position="394"/>
    </location>
</feature>
<organism evidence="2 3">
    <name type="scientific">Didymosphaeria variabile</name>
    <dbReference type="NCBI Taxonomy" id="1932322"/>
    <lineage>
        <taxon>Eukaryota</taxon>
        <taxon>Fungi</taxon>
        <taxon>Dikarya</taxon>
        <taxon>Ascomycota</taxon>
        <taxon>Pezizomycotina</taxon>
        <taxon>Dothideomycetes</taxon>
        <taxon>Pleosporomycetidae</taxon>
        <taxon>Pleosporales</taxon>
        <taxon>Massarineae</taxon>
        <taxon>Didymosphaeriaceae</taxon>
        <taxon>Didymosphaeria</taxon>
    </lineage>
</organism>
<comment type="caution">
    <text evidence="2">The sequence shown here is derived from an EMBL/GenBank/DDBJ whole genome shotgun (WGS) entry which is preliminary data.</text>
</comment>
<dbReference type="RefSeq" id="XP_056070636.1">
    <property type="nucleotide sequence ID" value="XM_056216389.1"/>
</dbReference>
<sequence>MSMTEQPSVAGSREDEETPHGFSKHALLSQGSFAAHSGDYNTGNRSAEETFDISEYCHADDDWEPHANTPDPACYVDSTHSRSLGRIVLRSNQQISTNDEVLLSGVEKYAEATSLSYRDQARAIQLPYKPLPLGQSDTTEYFSHMQSIPKYTTDSPQPVHLSSSKYEPYRARFDSSESASQHRKEATRFSRKPYRLPGTDHTIREVERDRLYHVERVYNAMTCGDAARDNKGSIAMKRWVHGAYYNSDLVEAYAHKVIDCLLLQAKDGFRGWVSFLPLDFVRDMTNSKIVKVHNDYVADDRKGDDEDRDVTCEERLESVLRALQEEKTICEDVMNSACQIRMFVNAPKAYANRKYQNRVGNSKRGRTKDSDASDGPSKVRKFNPKPATRARRTGSNKLAEVNVHMRLGSQPRETSPFQHQARFSTPSAFPGNPDMARLPRLVPLQGDPSTRSRFQASSPPLTGSPYAPRVSTMPPQQHTPLMSPPALTHGNKSAPTSPYDAHPIHNPDGEPWPAMQYGNVYYRADEPLFDGTWSSPGGPQSQACTGVDANLFAQHPELAEVTLSPRQQLNGAYDGLDFSEYWRAQHGVQQYPYPGPSNTHDQR</sequence>
<proteinExistence type="predicted"/>